<name>A0A450TNT2_9GAMM</name>
<proteinExistence type="predicted"/>
<evidence type="ECO:0000313" key="1">
    <source>
        <dbReference type="EMBL" id="VFJ69499.1"/>
    </source>
</evidence>
<protein>
    <submittedName>
        <fullName evidence="1">Uncharacterized protein</fullName>
    </submittedName>
</protein>
<reference evidence="1" key="1">
    <citation type="submission" date="2019-02" db="EMBL/GenBank/DDBJ databases">
        <authorList>
            <person name="Gruber-Vodicka R. H."/>
            <person name="Seah K. B. B."/>
        </authorList>
    </citation>
    <scope>NUCLEOTIDE SEQUENCE</scope>
    <source>
        <strain evidence="1">BECK_DK47</strain>
    </source>
</reference>
<accession>A0A450TNT2</accession>
<dbReference type="AlphaFoldDB" id="A0A450TNT2"/>
<gene>
    <name evidence="1" type="ORF">BECKDK2373B_GA0170837_12461</name>
</gene>
<dbReference type="EMBL" id="CAADEX010000246">
    <property type="protein sequence ID" value="VFJ69499.1"/>
    <property type="molecule type" value="Genomic_DNA"/>
</dbReference>
<sequence>MCALDIWAWYDTTAHRIPPCVFLVPKLQLGNAIPGSSSFLIMCAKPGARVRGNHFPTCTFMVRKKPARGGLTGTLDYLQTRWRPGGIPSGRYNQHCRNSSIIWLQRKISIALTVRHSLQAKKSPLKAGLSGLLVIIRTSCRQERDPQVGTTTLPKQLRSYGCMSESSTIQKISHGRDARYRTPPAQTRTCSFPASGSSVVLAFAQVIALCNST</sequence>
<organism evidence="1">
    <name type="scientific">Candidatus Kentrum sp. DK</name>
    <dbReference type="NCBI Taxonomy" id="2126562"/>
    <lineage>
        <taxon>Bacteria</taxon>
        <taxon>Pseudomonadati</taxon>
        <taxon>Pseudomonadota</taxon>
        <taxon>Gammaproteobacteria</taxon>
        <taxon>Candidatus Kentrum</taxon>
    </lineage>
</organism>